<gene>
    <name evidence="2" type="ORF">V8201_06785</name>
</gene>
<dbReference type="EC" id="2.4.-.-" evidence="2"/>
<dbReference type="Proteomes" id="UP001367771">
    <property type="component" value="Unassembled WGS sequence"/>
</dbReference>
<feature type="domain" description="Glycosyltransferase subfamily 4-like N-terminal" evidence="1">
    <location>
        <begin position="10"/>
        <end position="179"/>
    </location>
</feature>
<keyword evidence="2" id="KW-0328">Glycosyltransferase</keyword>
<organism evidence="2 3">
    <name type="scientific">Sphingomonas kyungheensis</name>
    <dbReference type="NCBI Taxonomy" id="1069987"/>
    <lineage>
        <taxon>Bacteria</taxon>
        <taxon>Pseudomonadati</taxon>
        <taxon>Pseudomonadota</taxon>
        <taxon>Alphaproteobacteria</taxon>
        <taxon>Sphingomonadales</taxon>
        <taxon>Sphingomonadaceae</taxon>
        <taxon>Sphingomonas</taxon>
    </lineage>
</organism>
<dbReference type="PANTHER" id="PTHR45947:SF3">
    <property type="entry name" value="SULFOQUINOVOSYL TRANSFERASE SQD2"/>
    <property type="match status" value="1"/>
</dbReference>
<dbReference type="Pfam" id="PF13439">
    <property type="entry name" value="Glyco_transf_4"/>
    <property type="match status" value="1"/>
</dbReference>
<keyword evidence="2" id="KW-0808">Transferase</keyword>
<keyword evidence="3" id="KW-1185">Reference proteome</keyword>
<dbReference type="SUPFAM" id="SSF53756">
    <property type="entry name" value="UDP-Glycosyltransferase/glycogen phosphorylase"/>
    <property type="match status" value="1"/>
</dbReference>
<dbReference type="InterPro" id="IPR028098">
    <property type="entry name" value="Glyco_trans_4-like_N"/>
</dbReference>
<evidence type="ECO:0000313" key="2">
    <source>
        <dbReference type="EMBL" id="MEI5686783.1"/>
    </source>
</evidence>
<evidence type="ECO:0000313" key="3">
    <source>
        <dbReference type="Proteomes" id="UP001367771"/>
    </source>
</evidence>
<accession>A0ABU8H1B3</accession>
<name>A0ABU8H1B3_9SPHN</name>
<reference evidence="2 3" key="1">
    <citation type="journal article" date="2013" name="Int. J. Syst. Evol. Microbiol.">
        <title>Sphingomonas kyungheensis sp. nov., a bacterium with ginsenoside-converting activity isolated from soil of a ginseng field.</title>
        <authorList>
            <person name="Son H.M."/>
            <person name="Yang J.E."/>
            <person name="Park Y."/>
            <person name="Han C.K."/>
            <person name="Kim S.G."/>
            <person name="Kook M."/>
            <person name="Yi T.H."/>
        </authorList>
    </citation>
    <scope>NUCLEOTIDE SEQUENCE [LARGE SCALE GENOMIC DNA]</scope>
    <source>
        <strain evidence="2 3">LMG 26582</strain>
    </source>
</reference>
<dbReference type="Gene3D" id="3.40.50.2000">
    <property type="entry name" value="Glycogen Phosphorylase B"/>
    <property type="match status" value="2"/>
</dbReference>
<dbReference type="Pfam" id="PF13692">
    <property type="entry name" value="Glyco_trans_1_4"/>
    <property type="match status" value="1"/>
</dbReference>
<dbReference type="CDD" id="cd03801">
    <property type="entry name" value="GT4_PimA-like"/>
    <property type="match status" value="1"/>
</dbReference>
<comment type="caution">
    <text evidence="2">The sequence shown here is derived from an EMBL/GenBank/DDBJ whole genome shotgun (WGS) entry which is preliminary data.</text>
</comment>
<proteinExistence type="predicted"/>
<dbReference type="EMBL" id="JBBBDM010000002">
    <property type="protein sequence ID" value="MEI5686783.1"/>
    <property type="molecule type" value="Genomic_DNA"/>
</dbReference>
<dbReference type="PANTHER" id="PTHR45947">
    <property type="entry name" value="SULFOQUINOVOSYL TRANSFERASE SQD2"/>
    <property type="match status" value="1"/>
</dbReference>
<sequence>MRLLLTTDAVGGVWQYTAELAVALAARGVTSVVAVLGPPPNADQRAMLDAAGRAVTLVGTGLPLDWTCHEAAPVEAAGAAIAALAVAQGVDLIHYNMPTLAAAGAPLPSIAVAHGCVATWWQAARDVPLAADYRWHRALTAAGLRAVDRVVAPSAAYAEVVARHYALARPVLAIHNGRSLSEVAPAGAPADVALTVGRLWDDVKNAALLDRAAARLPIPFLAAGATRGPHGETIQLEHLHRLGEVSGAQLARHLARCPIFVSAARFEPFGLAVLEAAQAGCALVLADIPTFRELWEGVALFVPADGHDHGWCRAIEALALDGPRRAALGEAARLRAARYTPAATADQMLALYRATLTRPTIRRAAA</sequence>
<evidence type="ECO:0000259" key="1">
    <source>
        <dbReference type="Pfam" id="PF13439"/>
    </source>
</evidence>
<protein>
    <submittedName>
        <fullName evidence="2">Glycosyltransferase family 4 protein</fullName>
        <ecNumber evidence="2">2.4.-.-</ecNumber>
    </submittedName>
</protein>
<dbReference type="RefSeq" id="WP_336544811.1">
    <property type="nucleotide sequence ID" value="NZ_JBBBDM010000002.1"/>
</dbReference>
<dbReference type="InterPro" id="IPR050194">
    <property type="entry name" value="Glycosyltransferase_grp1"/>
</dbReference>
<dbReference type="GO" id="GO:0016757">
    <property type="term" value="F:glycosyltransferase activity"/>
    <property type="evidence" value="ECO:0007669"/>
    <property type="project" value="UniProtKB-KW"/>
</dbReference>